<dbReference type="PANTHER" id="PTHR35560:SF3">
    <property type="entry name" value="PEPTIDASE S9 PROLYL OLIGOPEPTIDASE CATALYTIC DOMAIN-CONTAINING PROTEIN"/>
    <property type="match status" value="1"/>
</dbReference>
<reference evidence="2 3" key="1">
    <citation type="journal article" date="2015" name="Genome Biol. Evol.">
        <title>Comparative Genomics of a Bacterivorous Green Alga Reveals Evolutionary Causalities and Consequences of Phago-Mixotrophic Mode of Nutrition.</title>
        <authorList>
            <person name="Burns J.A."/>
            <person name="Paasch A."/>
            <person name="Narechania A."/>
            <person name="Kim E."/>
        </authorList>
    </citation>
    <scope>NUCLEOTIDE SEQUENCE [LARGE SCALE GENOMIC DNA]</scope>
    <source>
        <strain evidence="2 3">PLY_AMNH</strain>
    </source>
</reference>
<dbReference type="InterPro" id="IPR029058">
    <property type="entry name" value="AB_hydrolase_fold"/>
</dbReference>
<name>A0AAE0C6M7_9CHLO</name>
<protein>
    <submittedName>
        <fullName evidence="2">Uncharacterized protein</fullName>
    </submittedName>
</protein>
<comment type="caution">
    <text evidence="2">The sequence shown here is derived from an EMBL/GenBank/DDBJ whole genome shotgun (WGS) entry which is preliminary data.</text>
</comment>
<evidence type="ECO:0000256" key="1">
    <source>
        <dbReference type="SAM" id="Phobius"/>
    </source>
</evidence>
<gene>
    <name evidence="2" type="ORF">CYMTET_41192</name>
</gene>
<keyword evidence="3" id="KW-1185">Reference proteome</keyword>
<accession>A0AAE0C6M7</accession>
<evidence type="ECO:0000313" key="3">
    <source>
        <dbReference type="Proteomes" id="UP001190700"/>
    </source>
</evidence>
<dbReference type="Gene3D" id="3.40.50.1820">
    <property type="entry name" value="alpha/beta hydrolase"/>
    <property type="match status" value="1"/>
</dbReference>
<dbReference type="PANTHER" id="PTHR35560">
    <property type="entry name" value="BLL0132 PROTEIN"/>
    <property type="match status" value="1"/>
</dbReference>
<proteinExistence type="predicted"/>
<dbReference type="Proteomes" id="UP001190700">
    <property type="component" value="Unassembled WGS sequence"/>
</dbReference>
<dbReference type="AlphaFoldDB" id="A0AAE0C6M7"/>
<organism evidence="2 3">
    <name type="scientific">Cymbomonas tetramitiformis</name>
    <dbReference type="NCBI Taxonomy" id="36881"/>
    <lineage>
        <taxon>Eukaryota</taxon>
        <taxon>Viridiplantae</taxon>
        <taxon>Chlorophyta</taxon>
        <taxon>Pyramimonadophyceae</taxon>
        <taxon>Pyramimonadales</taxon>
        <taxon>Pyramimonadaceae</taxon>
        <taxon>Cymbomonas</taxon>
    </lineage>
</organism>
<evidence type="ECO:0000313" key="2">
    <source>
        <dbReference type="EMBL" id="KAK3249376.1"/>
    </source>
</evidence>
<dbReference type="SUPFAM" id="SSF53474">
    <property type="entry name" value="alpha/beta-Hydrolases"/>
    <property type="match status" value="1"/>
</dbReference>
<keyword evidence="1" id="KW-0812">Transmembrane</keyword>
<keyword evidence="1" id="KW-1133">Transmembrane helix</keyword>
<sequence>MDRTQSESVLKVGGEASRLNEGKSLNIAKDEIESGKHSPLAQPTVHQDNSHLAFMVIVCCLVVAAVASVYIKVEDISESSFQRCLRETKLFNDGLILSQKYSDSDQRYRDPIFLPLKTSQPLRRYHPDPGVTTVAIVLHGVFRGVTKSFCQTDRAFQGFTSVDHSILTIVPWFSRSSVYSGDWFTGHANNIRHGYSTAFNTSDWATGSDDVSLGEDARTSSFDAVDDIVSFLKKNSGQHGLYPNLKAIYLLGFSAGAQFLGRWAFFSDQALLSKDAVPVTVVLGDAGSYMYLSPERPARLSCSMPYDTGPKHACGHFPIPHPDKDMSSRPSTENCPDYDNYRYGLTGLSEQLPGYKYLEPFAKRDKLEQAIDDFAQKDVRFVLGLEDVCNCGTFEYENPDACLEHSCRDYESTTNTTQPILLNRFATMESDDEDFFQVERQCCDSYPGADLNFLSKNCESNLQGYNRLQRGLNYINYLRDFYKKRSGITLTYKVELFDGAHDPMAFLSSSAINKWLSTGLSSS</sequence>
<keyword evidence="1" id="KW-0472">Membrane</keyword>
<dbReference type="EMBL" id="LGRX02027403">
    <property type="protein sequence ID" value="KAK3249376.1"/>
    <property type="molecule type" value="Genomic_DNA"/>
</dbReference>
<feature type="transmembrane region" description="Helical" evidence="1">
    <location>
        <begin position="52"/>
        <end position="71"/>
    </location>
</feature>